<keyword evidence="1" id="KW-0812">Transmembrane</keyword>
<feature type="transmembrane region" description="Helical" evidence="1">
    <location>
        <begin position="47"/>
        <end position="67"/>
    </location>
</feature>
<evidence type="ECO:0000256" key="1">
    <source>
        <dbReference type="SAM" id="Phobius"/>
    </source>
</evidence>
<dbReference type="AlphaFoldDB" id="A0AA40A7V2"/>
<dbReference type="EMBL" id="JAUKUA010000005">
    <property type="protein sequence ID" value="KAK0710936.1"/>
    <property type="molecule type" value="Genomic_DNA"/>
</dbReference>
<protein>
    <submittedName>
        <fullName evidence="2">Uncharacterized protein</fullName>
    </submittedName>
</protein>
<dbReference type="Proteomes" id="UP001172102">
    <property type="component" value="Unassembled WGS sequence"/>
</dbReference>
<name>A0AA40A7V2_9PEZI</name>
<comment type="caution">
    <text evidence="2">The sequence shown here is derived from an EMBL/GenBank/DDBJ whole genome shotgun (WGS) entry which is preliminary data.</text>
</comment>
<gene>
    <name evidence="2" type="ORF">B0H67DRAFT_583791</name>
</gene>
<organism evidence="2 3">
    <name type="scientific">Lasiosphaeris hirsuta</name>
    <dbReference type="NCBI Taxonomy" id="260670"/>
    <lineage>
        <taxon>Eukaryota</taxon>
        <taxon>Fungi</taxon>
        <taxon>Dikarya</taxon>
        <taxon>Ascomycota</taxon>
        <taxon>Pezizomycotina</taxon>
        <taxon>Sordariomycetes</taxon>
        <taxon>Sordariomycetidae</taxon>
        <taxon>Sordariales</taxon>
        <taxon>Lasiosphaeriaceae</taxon>
        <taxon>Lasiosphaeris</taxon>
    </lineage>
</organism>
<sequence>MCNMYIRYAFPVIILFFESWAWGESGNGNQMGSLCFVRSYGMGVQSLAAFSFPREFASLFFCFLLAVGMDDGFIPRR</sequence>
<evidence type="ECO:0000313" key="3">
    <source>
        <dbReference type="Proteomes" id="UP001172102"/>
    </source>
</evidence>
<reference evidence="2" key="1">
    <citation type="submission" date="2023-06" db="EMBL/GenBank/DDBJ databases">
        <title>Genome-scale phylogeny and comparative genomics of the fungal order Sordariales.</title>
        <authorList>
            <consortium name="Lawrence Berkeley National Laboratory"/>
            <person name="Hensen N."/>
            <person name="Bonometti L."/>
            <person name="Westerberg I."/>
            <person name="Brannstrom I.O."/>
            <person name="Guillou S."/>
            <person name="Cros-Aarteil S."/>
            <person name="Calhoun S."/>
            <person name="Haridas S."/>
            <person name="Kuo A."/>
            <person name="Mondo S."/>
            <person name="Pangilinan J."/>
            <person name="Riley R."/>
            <person name="Labutti K."/>
            <person name="Andreopoulos B."/>
            <person name="Lipzen A."/>
            <person name="Chen C."/>
            <person name="Yanf M."/>
            <person name="Daum C."/>
            <person name="Ng V."/>
            <person name="Clum A."/>
            <person name="Steindorff A."/>
            <person name="Ohm R."/>
            <person name="Martin F."/>
            <person name="Silar P."/>
            <person name="Natvig D."/>
            <person name="Lalanne C."/>
            <person name="Gautier V."/>
            <person name="Ament-Velasquez S.L."/>
            <person name="Kruys A."/>
            <person name="Hutchinson M.I."/>
            <person name="Powell A.J."/>
            <person name="Barry K."/>
            <person name="Miller A.N."/>
            <person name="Grigoriev I.V."/>
            <person name="Debuchy R."/>
            <person name="Gladieux P."/>
            <person name="Thoren M.H."/>
            <person name="Johannesson H."/>
        </authorList>
    </citation>
    <scope>NUCLEOTIDE SEQUENCE</scope>
    <source>
        <strain evidence="2">SMH4607-1</strain>
    </source>
</reference>
<keyword evidence="1" id="KW-0472">Membrane</keyword>
<proteinExistence type="predicted"/>
<accession>A0AA40A7V2</accession>
<keyword evidence="1" id="KW-1133">Transmembrane helix</keyword>
<keyword evidence="3" id="KW-1185">Reference proteome</keyword>
<evidence type="ECO:0000313" key="2">
    <source>
        <dbReference type="EMBL" id="KAK0710936.1"/>
    </source>
</evidence>